<keyword evidence="3" id="KW-1185">Reference proteome</keyword>
<proteinExistence type="predicted"/>
<evidence type="ECO:0000313" key="3">
    <source>
        <dbReference type="Proteomes" id="UP001266305"/>
    </source>
</evidence>
<reference evidence="2 3" key="1">
    <citation type="submission" date="2023-05" db="EMBL/GenBank/DDBJ databases">
        <title>B98-5 Cell Line De Novo Hybrid Assembly: An Optical Mapping Approach.</title>
        <authorList>
            <person name="Kananen K."/>
            <person name="Auerbach J.A."/>
            <person name="Kautto E."/>
            <person name="Blachly J.S."/>
        </authorList>
    </citation>
    <scope>NUCLEOTIDE SEQUENCE [LARGE SCALE GENOMIC DNA]</scope>
    <source>
        <strain evidence="2">B95-8</strain>
        <tissue evidence="2">Cell line</tissue>
    </source>
</reference>
<feature type="compositionally biased region" description="Low complexity" evidence="1">
    <location>
        <begin position="55"/>
        <end position="85"/>
    </location>
</feature>
<accession>A0ABQ9VTF4</accession>
<organism evidence="2 3">
    <name type="scientific">Saguinus oedipus</name>
    <name type="common">Cotton-top tamarin</name>
    <name type="synonym">Oedipomidas oedipus</name>
    <dbReference type="NCBI Taxonomy" id="9490"/>
    <lineage>
        <taxon>Eukaryota</taxon>
        <taxon>Metazoa</taxon>
        <taxon>Chordata</taxon>
        <taxon>Craniata</taxon>
        <taxon>Vertebrata</taxon>
        <taxon>Euteleostomi</taxon>
        <taxon>Mammalia</taxon>
        <taxon>Eutheria</taxon>
        <taxon>Euarchontoglires</taxon>
        <taxon>Primates</taxon>
        <taxon>Haplorrhini</taxon>
        <taxon>Platyrrhini</taxon>
        <taxon>Cebidae</taxon>
        <taxon>Callitrichinae</taxon>
        <taxon>Saguinus</taxon>
    </lineage>
</organism>
<dbReference type="EMBL" id="JASSZA010000005">
    <property type="protein sequence ID" value="KAK2112668.1"/>
    <property type="molecule type" value="Genomic_DNA"/>
</dbReference>
<sequence>MPRPPWQCRRLQEPFPLPPPRVTPGPGGSRPRSRGPGTSGAGPRTSFNHAPPPAAGATSATRALSSSFQKLLPSSLSPPRCSPFRPCVQQEGGLFSAFLVETRVGEEQSEWNVG</sequence>
<comment type="caution">
    <text evidence="2">The sequence shown here is derived from an EMBL/GenBank/DDBJ whole genome shotgun (WGS) entry which is preliminary data.</text>
</comment>
<evidence type="ECO:0000313" key="2">
    <source>
        <dbReference type="EMBL" id="KAK2112668.1"/>
    </source>
</evidence>
<protein>
    <submittedName>
        <fullName evidence="2">Uncharacterized protein</fullName>
    </submittedName>
</protein>
<feature type="region of interest" description="Disordered" evidence="1">
    <location>
        <begin position="1"/>
        <end position="85"/>
    </location>
</feature>
<dbReference type="Proteomes" id="UP001266305">
    <property type="component" value="Unassembled WGS sequence"/>
</dbReference>
<name>A0ABQ9VTF4_SAGOE</name>
<evidence type="ECO:0000256" key="1">
    <source>
        <dbReference type="SAM" id="MobiDB-lite"/>
    </source>
</evidence>
<gene>
    <name evidence="2" type="ORF">P7K49_012415</name>
</gene>